<dbReference type="EMBL" id="CP102734">
    <property type="protein sequence ID" value="UVD81549.1"/>
    <property type="molecule type" value="Genomic_DNA"/>
</dbReference>
<dbReference type="InterPro" id="IPR050212">
    <property type="entry name" value="Ntdp-like"/>
</dbReference>
<keyword evidence="3" id="KW-0460">Magnesium</keyword>
<dbReference type="Proteomes" id="UP001059252">
    <property type="component" value="Chromosome"/>
</dbReference>
<keyword evidence="1" id="KW-0479">Metal-binding</keyword>
<accession>A0ABY5R9U3</accession>
<dbReference type="InterPro" id="IPR007295">
    <property type="entry name" value="DUF402"/>
</dbReference>
<evidence type="ECO:0000313" key="5">
    <source>
        <dbReference type="EMBL" id="UVD81549.1"/>
    </source>
</evidence>
<dbReference type="PANTHER" id="PTHR39159:SF1">
    <property type="entry name" value="UPF0374 PROTEIN YGAC"/>
    <property type="match status" value="1"/>
</dbReference>
<gene>
    <name evidence="5" type="ORF">NV226_02355</name>
</gene>
<proteinExistence type="predicted"/>
<dbReference type="InterPro" id="IPR016882">
    <property type="entry name" value="SA1684"/>
</dbReference>
<dbReference type="Pfam" id="PF04167">
    <property type="entry name" value="DUF402"/>
    <property type="match status" value="1"/>
</dbReference>
<evidence type="ECO:0000256" key="3">
    <source>
        <dbReference type="ARBA" id="ARBA00022842"/>
    </source>
</evidence>
<dbReference type="PANTHER" id="PTHR39159">
    <property type="match status" value="1"/>
</dbReference>
<keyword evidence="2" id="KW-0378">Hydrolase</keyword>
<feature type="domain" description="DUF402" evidence="4">
    <location>
        <begin position="20"/>
        <end position="157"/>
    </location>
</feature>
<evidence type="ECO:0000256" key="2">
    <source>
        <dbReference type="ARBA" id="ARBA00022801"/>
    </source>
</evidence>
<dbReference type="InterPro" id="IPR035930">
    <property type="entry name" value="FomD-like_sf"/>
</dbReference>
<sequence length="185" mass="22716">MEKDNLMVDCIINIQAYKYNGELYRQWNGVKIIENSPEHVVLHMDKTKVSEKENQNWTIRETSLWFMPKNKMYNAIITFKNDQPYVYINLASSFIYEDNTIKYIDYDLDIKCYPGKDFYIIDKLDFKRNTIKMHYPKQLHNKIYSTIKFLFNNYIQDEYIFNKSYLKTFLEEIKREKLQKWKKFD</sequence>
<dbReference type="SUPFAM" id="SSF159234">
    <property type="entry name" value="FomD-like"/>
    <property type="match status" value="1"/>
</dbReference>
<evidence type="ECO:0000256" key="1">
    <source>
        <dbReference type="ARBA" id="ARBA00022723"/>
    </source>
</evidence>
<dbReference type="PIRSF" id="PIRSF028345">
    <property type="entry name" value="UCP028345"/>
    <property type="match status" value="1"/>
</dbReference>
<protein>
    <submittedName>
        <fullName evidence="5">DUF402 domain-containing protein</fullName>
    </submittedName>
</protein>
<evidence type="ECO:0000259" key="4">
    <source>
        <dbReference type="Pfam" id="PF04167"/>
    </source>
</evidence>
<dbReference type="Gene3D" id="2.40.380.10">
    <property type="entry name" value="FomD-like"/>
    <property type="match status" value="1"/>
</dbReference>
<dbReference type="RefSeq" id="WP_258210723.1">
    <property type="nucleotide sequence ID" value="NZ_CP102734.1"/>
</dbReference>
<reference evidence="5" key="1">
    <citation type="submission" date="2022-08" db="EMBL/GenBank/DDBJ databases">
        <title>Complete genome of Mycoplasma iguanae type strain 2327.</title>
        <authorList>
            <person name="Spergser J."/>
        </authorList>
    </citation>
    <scope>NUCLEOTIDE SEQUENCE</scope>
    <source>
        <strain evidence="5">2327</strain>
    </source>
</reference>
<keyword evidence="6" id="KW-1185">Reference proteome</keyword>
<organism evidence="5 6">
    <name type="scientific">Mycoplasma iguanae</name>
    <dbReference type="NCBI Taxonomy" id="292461"/>
    <lineage>
        <taxon>Bacteria</taxon>
        <taxon>Bacillati</taxon>
        <taxon>Mycoplasmatota</taxon>
        <taxon>Mollicutes</taxon>
        <taxon>Mycoplasmataceae</taxon>
        <taxon>Mycoplasma</taxon>
    </lineage>
</organism>
<evidence type="ECO:0000313" key="6">
    <source>
        <dbReference type="Proteomes" id="UP001059252"/>
    </source>
</evidence>
<name>A0ABY5R9U3_9MOLU</name>